<dbReference type="Proteomes" id="UP000250088">
    <property type="component" value="Chromosome"/>
</dbReference>
<evidence type="ECO:0000256" key="3">
    <source>
        <dbReference type="ARBA" id="ARBA00022722"/>
    </source>
</evidence>
<dbReference type="InterPro" id="IPR002716">
    <property type="entry name" value="PIN_dom"/>
</dbReference>
<dbReference type="Gene3D" id="3.40.50.1010">
    <property type="entry name" value="5'-nuclease"/>
    <property type="match status" value="1"/>
</dbReference>
<protein>
    <recommendedName>
        <fullName evidence="8">Ribonuclease VapC</fullName>
        <shortName evidence="8">RNase VapC</shortName>
        <ecNumber evidence="8">3.1.-.-</ecNumber>
    </recommendedName>
    <alternativeName>
        <fullName evidence="8">Putative toxin VapC</fullName>
    </alternativeName>
</protein>
<dbReference type="HAMAP" id="MF_00265">
    <property type="entry name" value="VapC_Nob1"/>
    <property type="match status" value="1"/>
</dbReference>
<dbReference type="PANTHER" id="PTHR33653">
    <property type="entry name" value="RIBONUCLEASE VAPC2"/>
    <property type="match status" value="1"/>
</dbReference>
<evidence type="ECO:0000256" key="2">
    <source>
        <dbReference type="ARBA" id="ARBA00022649"/>
    </source>
</evidence>
<keyword evidence="4 8" id="KW-0479">Metal-binding</keyword>
<sequence>MIVDTDVLIDVMQDSDRAVGQIRELEHEGVPLHISSMSLFELNHSVERVSDSDARRRRIEAVLETKPVYPADEAVMKKAGRVDGRLTTDGNAIGVGDTIIAATALVHEEAVLTRNVDHFDRIDGLDVCPY</sequence>
<dbReference type="AlphaFoldDB" id="A0A2Z2HVW7"/>
<keyword evidence="11" id="KW-1185">Reference proteome</keyword>
<dbReference type="EMBL" id="CP019893">
    <property type="protein sequence ID" value="ARS91449.1"/>
    <property type="molecule type" value="Genomic_DNA"/>
</dbReference>
<feature type="binding site" evidence="8">
    <location>
        <position position="4"/>
    </location>
    <ligand>
        <name>Mg(2+)</name>
        <dbReference type="ChEBI" id="CHEBI:18420"/>
    </ligand>
</feature>
<name>A0A2Z2HVW7_9EURY</name>
<feature type="domain" description="PIN" evidence="9">
    <location>
        <begin position="1"/>
        <end position="124"/>
    </location>
</feature>
<evidence type="ECO:0000259" key="9">
    <source>
        <dbReference type="Pfam" id="PF01850"/>
    </source>
</evidence>
<reference evidence="11" key="1">
    <citation type="submission" date="2017-02" db="EMBL/GenBank/DDBJ databases">
        <title>Natronthermophilus aegyptiacus gen. nov.,sp. nov., an aerobic, extremely halophilic alkalithermophilic archaeon isolated from the athalassohaline Wadi An Natrun, Egypt.</title>
        <authorList>
            <person name="Zhao B."/>
        </authorList>
    </citation>
    <scope>NUCLEOTIDE SEQUENCE [LARGE SCALE GENOMIC DNA]</scope>
    <source>
        <strain evidence="11">JW/NM-HA 15</strain>
    </source>
</reference>
<evidence type="ECO:0000256" key="1">
    <source>
        <dbReference type="ARBA" id="ARBA00001946"/>
    </source>
</evidence>
<accession>A0A2Z2HVW7</accession>
<keyword evidence="2 8" id="KW-1277">Toxin-antitoxin system</keyword>
<dbReference type="GO" id="GO:0016787">
    <property type="term" value="F:hydrolase activity"/>
    <property type="evidence" value="ECO:0007669"/>
    <property type="project" value="UniProtKB-KW"/>
</dbReference>
<evidence type="ECO:0000256" key="5">
    <source>
        <dbReference type="ARBA" id="ARBA00022801"/>
    </source>
</evidence>
<feature type="binding site" evidence="8">
    <location>
        <position position="97"/>
    </location>
    <ligand>
        <name>Mg(2+)</name>
        <dbReference type="ChEBI" id="CHEBI:18420"/>
    </ligand>
</feature>
<dbReference type="CDD" id="cd18754">
    <property type="entry name" value="PIN_VapC4-5_FitB-like"/>
    <property type="match status" value="1"/>
</dbReference>
<comment type="function">
    <text evidence="8">Toxic component of a toxin-antitoxin (TA) system. An RNase.</text>
</comment>
<evidence type="ECO:0000256" key="4">
    <source>
        <dbReference type="ARBA" id="ARBA00022723"/>
    </source>
</evidence>
<dbReference type="EC" id="3.1.-.-" evidence="8"/>
<comment type="cofactor">
    <cofactor evidence="1 8">
        <name>Mg(2+)</name>
        <dbReference type="ChEBI" id="CHEBI:18420"/>
    </cofactor>
</comment>
<keyword evidence="6 8" id="KW-0460">Magnesium</keyword>
<dbReference type="OrthoDB" id="38049at2157"/>
<dbReference type="KEGG" id="naj:B1756_18135"/>
<gene>
    <name evidence="8" type="primary">vapC</name>
    <name evidence="10" type="ORF">B1756_18135</name>
</gene>
<proteinExistence type="inferred from homology"/>
<evidence type="ECO:0000256" key="8">
    <source>
        <dbReference type="HAMAP-Rule" id="MF_00265"/>
    </source>
</evidence>
<evidence type="ECO:0000256" key="7">
    <source>
        <dbReference type="ARBA" id="ARBA00038093"/>
    </source>
</evidence>
<evidence type="ECO:0000313" key="11">
    <source>
        <dbReference type="Proteomes" id="UP000250088"/>
    </source>
</evidence>
<keyword evidence="3 8" id="KW-0540">Nuclease</keyword>
<comment type="similarity">
    <text evidence="7 8">Belongs to the PINc/VapC protein family.</text>
</comment>
<dbReference type="SUPFAM" id="SSF88723">
    <property type="entry name" value="PIN domain-like"/>
    <property type="match status" value="1"/>
</dbReference>
<evidence type="ECO:0000313" key="10">
    <source>
        <dbReference type="EMBL" id="ARS91449.1"/>
    </source>
</evidence>
<dbReference type="GO" id="GO:0090729">
    <property type="term" value="F:toxin activity"/>
    <property type="evidence" value="ECO:0007669"/>
    <property type="project" value="UniProtKB-KW"/>
</dbReference>
<keyword evidence="5 8" id="KW-0378">Hydrolase</keyword>
<evidence type="ECO:0000256" key="6">
    <source>
        <dbReference type="ARBA" id="ARBA00022842"/>
    </source>
</evidence>
<keyword evidence="8" id="KW-0800">Toxin</keyword>
<dbReference type="Pfam" id="PF01850">
    <property type="entry name" value="PIN"/>
    <property type="match status" value="1"/>
</dbReference>
<dbReference type="GO" id="GO:0000287">
    <property type="term" value="F:magnesium ion binding"/>
    <property type="evidence" value="ECO:0007669"/>
    <property type="project" value="UniProtKB-UniRule"/>
</dbReference>
<dbReference type="GO" id="GO:0004540">
    <property type="term" value="F:RNA nuclease activity"/>
    <property type="evidence" value="ECO:0007669"/>
    <property type="project" value="InterPro"/>
</dbReference>
<dbReference type="InterPro" id="IPR050556">
    <property type="entry name" value="Type_II_TA_system_RNase"/>
</dbReference>
<dbReference type="InterPro" id="IPR029060">
    <property type="entry name" value="PIN-like_dom_sf"/>
</dbReference>
<dbReference type="PANTHER" id="PTHR33653:SF1">
    <property type="entry name" value="RIBONUCLEASE VAPC2"/>
    <property type="match status" value="1"/>
</dbReference>
<dbReference type="InterPro" id="IPR022907">
    <property type="entry name" value="VapC_family"/>
</dbReference>
<organism evidence="10 11">
    <name type="scientific">Natrarchaeobaculum aegyptiacum</name>
    <dbReference type="NCBI Taxonomy" id="745377"/>
    <lineage>
        <taxon>Archaea</taxon>
        <taxon>Methanobacteriati</taxon>
        <taxon>Methanobacteriota</taxon>
        <taxon>Stenosarchaea group</taxon>
        <taxon>Halobacteria</taxon>
        <taxon>Halobacteriales</taxon>
        <taxon>Natrialbaceae</taxon>
        <taxon>Natrarchaeobaculum</taxon>
    </lineage>
</organism>